<dbReference type="PIRSF" id="PIRSF033887">
    <property type="entry name" value="PduX"/>
    <property type="match status" value="1"/>
</dbReference>
<dbReference type="RefSeq" id="WP_090442535.1">
    <property type="nucleotide sequence ID" value="NZ_FOHU01000006.1"/>
</dbReference>
<feature type="domain" description="GHMP kinase C-terminal" evidence="6">
    <location>
        <begin position="196"/>
        <end position="257"/>
    </location>
</feature>
<gene>
    <name evidence="7" type="ORF">SAMN05660297_01800</name>
</gene>
<keyword evidence="1" id="KW-0808">Transferase</keyword>
<evidence type="ECO:0000259" key="6">
    <source>
        <dbReference type="Pfam" id="PF08544"/>
    </source>
</evidence>
<dbReference type="InterPro" id="IPR020568">
    <property type="entry name" value="Ribosomal_Su5_D2-typ_SF"/>
</dbReference>
<evidence type="ECO:0000256" key="3">
    <source>
        <dbReference type="ARBA" id="ARBA00022777"/>
    </source>
</evidence>
<dbReference type="Proteomes" id="UP000199568">
    <property type="component" value="Unassembled WGS sequence"/>
</dbReference>
<dbReference type="GO" id="GO:0016301">
    <property type="term" value="F:kinase activity"/>
    <property type="evidence" value="ECO:0007669"/>
    <property type="project" value="UniProtKB-KW"/>
</dbReference>
<keyword evidence="2" id="KW-0547">Nucleotide-binding</keyword>
<dbReference type="InterPro" id="IPR012363">
    <property type="entry name" value="PduX"/>
</dbReference>
<dbReference type="PANTHER" id="PTHR43527">
    <property type="entry name" value="4-DIPHOSPHOCYTIDYL-2-C-METHYL-D-ERYTHRITOL KINASE, CHLOROPLASTIC"/>
    <property type="match status" value="1"/>
</dbReference>
<evidence type="ECO:0000313" key="7">
    <source>
        <dbReference type="EMBL" id="SET24128.1"/>
    </source>
</evidence>
<protein>
    <submittedName>
        <fullName evidence="7">Threonine kinase</fullName>
    </submittedName>
</protein>
<sequence length="294" mass="32545">MIQGICPASCGELLQGYMLGGEKLISYSINLFSTVTIIEKTQVDKNSISQNHEKAYRMLESLFRHYGYHKEDYKDIVLKIDSPIPIGKGMASSTADLAATAVAGAKYLKKTITQEEIAKLCIAIEPTDSTIFSHLTLFDHLKGTFKKQYHSLPACKVLLLEGKEIIDTISFRKTDRRSLLKKAEASLGEALSLFEKGIKARDLKEIGKAATISAFANQSILHKEDLEEIHELSQRLGAYGINVAHSGSVMGVLYNDGDFDREGFYHGLLEKKLMKNYLSISSYDIISGGARLAN</sequence>
<evidence type="ECO:0000313" key="8">
    <source>
        <dbReference type="Proteomes" id="UP000199568"/>
    </source>
</evidence>
<accession>A0A1I0CXU3</accession>
<dbReference type="STRING" id="426128.SAMN05660297_01800"/>
<dbReference type="GO" id="GO:0005524">
    <property type="term" value="F:ATP binding"/>
    <property type="evidence" value="ECO:0007669"/>
    <property type="project" value="UniProtKB-KW"/>
</dbReference>
<dbReference type="SUPFAM" id="SSF54211">
    <property type="entry name" value="Ribosomal protein S5 domain 2-like"/>
    <property type="match status" value="1"/>
</dbReference>
<evidence type="ECO:0000256" key="1">
    <source>
        <dbReference type="ARBA" id="ARBA00022679"/>
    </source>
</evidence>
<reference evidence="7 8" key="1">
    <citation type="submission" date="2016-10" db="EMBL/GenBank/DDBJ databases">
        <authorList>
            <person name="de Groot N.N."/>
        </authorList>
    </citation>
    <scope>NUCLEOTIDE SEQUENCE [LARGE SCALE GENOMIC DNA]</scope>
    <source>
        <strain evidence="7 8">DSM 18979</strain>
    </source>
</reference>
<dbReference type="Gene3D" id="3.30.230.10">
    <property type="match status" value="1"/>
</dbReference>
<dbReference type="EMBL" id="FOHU01000006">
    <property type="protein sequence ID" value="SET24128.1"/>
    <property type="molecule type" value="Genomic_DNA"/>
</dbReference>
<keyword evidence="4" id="KW-0067">ATP-binding</keyword>
<feature type="domain" description="GHMP kinase N-terminal" evidence="5">
    <location>
        <begin position="55"/>
        <end position="126"/>
    </location>
</feature>
<dbReference type="Pfam" id="PF08544">
    <property type="entry name" value="GHMP_kinases_C"/>
    <property type="match status" value="1"/>
</dbReference>
<name>A0A1I0CXU3_9FIRM</name>
<dbReference type="Pfam" id="PF00288">
    <property type="entry name" value="GHMP_kinases_N"/>
    <property type="match status" value="1"/>
</dbReference>
<proteinExistence type="predicted"/>
<keyword evidence="8" id="KW-1185">Reference proteome</keyword>
<dbReference type="PANTHER" id="PTHR43527:SF1">
    <property type="entry name" value="L-THREONINE KINASE"/>
    <property type="match status" value="1"/>
</dbReference>
<dbReference type="OrthoDB" id="4548147at2"/>
<evidence type="ECO:0000259" key="5">
    <source>
        <dbReference type="Pfam" id="PF00288"/>
    </source>
</evidence>
<dbReference type="InterPro" id="IPR013750">
    <property type="entry name" value="GHMP_kinase_C_dom"/>
</dbReference>
<dbReference type="InterPro" id="IPR006204">
    <property type="entry name" value="GHMP_kinase_N_dom"/>
</dbReference>
<dbReference type="InterPro" id="IPR014721">
    <property type="entry name" value="Ribsml_uS5_D2-typ_fold_subgr"/>
</dbReference>
<dbReference type="AlphaFoldDB" id="A0A1I0CXU3"/>
<evidence type="ECO:0000256" key="2">
    <source>
        <dbReference type="ARBA" id="ARBA00022741"/>
    </source>
</evidence>
<evidence type="ECO:0000256" key="4">
    <source>
        <dbReference type="ARBA" id="ARBA00022840"/>
    </source>
</evidence>
<organism evidence="7 8">
    <name type="scientific">Natronincola peptidivorans</name>
    <dbReference type="NCBI Taxonomy" id="426128"/>
    <lineage>
        <taxon>Bacteria</taxon>
        <taxon>Bacillati</taxon>
        <taxon>Bacillota</taxon>
        <taxon>Clostridia</taxon>
        <taxon>Peptostreptococcales</taxon>
        <taxon>Natronincolaceae</taxon>
        <taxon>Natronincola</taxon>
    </lineage>
</organism>
<keyword evidence="3 7" id="KW-0418">Kinase</keyword>